<dbReference type="HOGENOM" id="CLU_062130_0_0_1"/>
<reference evidence="8" key="2">
    <citation type="submission" date="2010-04" db="EMBL/GenBank/DDBJ databases">
        <authorList>
            <person name="Buell R."/>
            <person name="Hamilton J."/>
            <person name="Hostetler J."/>
        </authorList>
    </citation>
    <scope>NUCLEOTIDE SEQUENCE [LARGE SCALE GENOMIC DNA]</scope>
    <source>
        <strain evidence="8">DAOM:BR144</strain>
    </source>
</reference>
<dbReference type="GO" id="GO:0005576">
    <property type="term" value="C:extracellular region"/>
    <property type="evidence" value="ECO:0007669"/>
    <property type="project" value="InterPro"/>
</dbReference>
<keyword evidence="2" id="KW-0677">Repeat</keyword>
<reference evidence="8" key="1">
    <citation type="journal article" date="2010" name="Genome Biol.">
        <title>Genome sequence of the necrotrophic plant pathogen Pythium ultimum reveals original pathogenicity mechanisms and effector repertoire.</title>
        <authorList>
            <person name="Levesque C.A."/>
            <person name="Brouwer H."/>
            <person name="Cano L."/>
            <person name="Hamilton J.P."/>
            <person name="Holt C."/>
            <person name="Huitema E."/>
            <person name="Raffaele S."/>
            <person name="Robideau G.P."/>
            <person name="Thines M."/>
            <person name="Win J."/>
            <person name="Zerillo M.M."/>
            <person name="Beakes G.W."/>
            <person name="Boore J.L."/>
            <person name="Busam D."/>
            <person name="Dumas B."/>
            <person name="Ferriera S."/>
            <person name="Fuerstenberg S.I."/>
            <person name="Gachon C.M."/>
            <person name="Gaulin E."/>
            <person name="Govers F."/>
            <person name="Grenville-Briggs L."/>
            <person name="Horner N."/>
            <person name="Hostetler J."/>
            <person name="Jiang R.H."/>
            <person name="Johnson J."/>
            <person name="Krajaejun T."/>
            <person name="Lin H."/>
            <person name="Meijer H.J."/>
            <person name="Moore B."/>
            <person name="Morris P."/>
            <person name="Phuntmart V."/>
            <person name="Puiu D."/>
            <person name="Shetty J."/>
            <person name="Stajich J.E."/>
            <person name="Tripathy S."/>
            <person name="Wawra S."/>
            <person name="van West P."/>
            <person name="Whitty B.R."/>
            <person name="Coutinho P.M."/>
            <person name="Henrissat B."/>
            <person name="Martin F."/>
            <person name="Thomas P.D."/>
            <person name="Tyler B.M."/>
            <person name="De Vries R.P."/>
            <person name="Kamoun S."/>
            <person name="Yandell M."/>
            <person name="Tisserat N."/>
            <person name="Buell C.R."/>
        </authorList>
    </citation>
    <scope>NUCLEOTIDE SEQUENCE</scope>
    <source>
        <strain evidence="8">DAOM:BR144</strain>
    </source>
</reference>
<keyword evidence="8" id="KW-1185">Reference proteome</keyword>
<dbReference type="PANTHER" id="PTHR33946">
    <property type="match status" value="1"/>
</dbReference>
<feature type="region of interest" description="Disordered" evidence="4">
    <location>
        <begin position="131"/>
        <end position="152"/>
    </location>
</feature>
<dbReference type="eggNOG" id="ENOG502SJYG">
    <property type="taxonomic scope" value="Eukaryota"/>
</dbReference>
<name>K3WPX2_GLOUD</name>
<evidence type="ECO:0000256" key="5">
    <source>
        <dbReference type="SAM" id="SignalP"/>
    </source>
</evidence>
<dbReference type="SMART" id="SM00236">
    <property type="entry name" value="fCBD"/>
    <property type="match status" value="3"/>
</dbReference>
<dbReference type="AlphaFoldDB" id="K3WPX2"/>
<dbReference type="EnsemblProtists" id="PYU1_T007014">
    <property type="protein sequence ID" value="PYU1_T007014"/>
    <property type="gene ID" value="PYU1_G006999"/>
</dbReference>
<organism evidence="7 8">
    <name type="scientific">Globisporangium ultimum (strain ATCC 200006 / CBS 805.95 / DAOM BR144)</name>
    <name type="common">Pythium ultimum</name>
    <dbReference type="NCBI Taxonomy" id="431595"/>
    <lineage>
        <taxon>Eukaryota</taxon>
        <taxon>Sar</taxon>
        <taxon>Stramenopiles</taxon>
        <taxon>Oomycota</taxon>
        <taxon>Peronosporomycetes</taxon>
        <taxon>Pythiales</taxon>
        <taxon>Pythiaceae</taxon>
        <taxon>Globisporangium</taxon>
    </lineage>
</organism>
<dbReference type="InParanoid" id="K3WPX2"/>
<dbReference type="InterPro" id="IPR000177">
    <property type="entry name" value="Apple"/>
</dbReference>
<keyword evidence="3" id="KW-1015">Disulfide bond</keyword>
<evidence type="ECO:0000256" key="2">
    <source>
        <dbReference type="ARBA" id="ARBA00022737"/>
    </source>
</evidence>
<feature type="domain" description="Apple" evidence="6">
    <location>
        <begin position="58"/>
        <end position="134"/>
    </location>
</feature>
<proteinExistence type="predicted"/>
<accession>K3WPX2</accession>
<feature type="chain" id="PRO_5012587676" description="Apple domain-containing protein" evidence="5">
    <location>
        <begin position="16"/>
        <end position="414"/>
    </location>
</feature>
<feature type="signal peptide" evidence="5">
    <location>
        <begin position="1"/>
        <end position="15"/>
    </location>
</feature>
<evidence type="ECO:0000313" key="7">
    <source>
        <dbReference type="EnsemblProtists" id="PYU1_T007014"/>
    </source>
</evidence>
<keyword evidence="1 5" id="KW-0732">Signal</keyword>
<evidence type="ECO:0000256" key="1">
    <source>
        <dbReference type="ARBA" id="ARBA00022729"/>
    </source>
</evidence>
<dbReference type="Proteomes" id="UP000019132">
    <property type="component" value="Unassembled WGS sequence"/>
</dbReference>
<protein>
    <recommendedName>
        <fullName evidence="6">Apple domain-containing protein</fullName>
    </recommendedName>
</protein>
<dbReference type="Pfam" id="PF14295">
    <property type="entry name" value="PAN_4"/>
    <property type="match status" value="3"/>
</dbReference>
<dbReference type="EMBL" id="GL376560">
    <property type="status" value="NOT_ANNOTATED_CDS"/>
    <property type="molecule type" value="Genomic_DNA"/>
</dbReference>
<dbReference type="Gene3D" id="3.50.4.10">
    <property type="entry name" value="Hepatocyte Growth Factor"/>
    <property type="match status" value="3"/>
</dbReference>
<dbReference type="SMART" id="SM00223">
    <property type="entry name" value="APPLE"/>
    <property type="match status" value="3"/>
</dbReference>
<dbReference type="GO" id="GO:0030248">
    <property type="term" value="F:cellulose binding"/>
    <property type="evidence" value="ECO:0007669"/>
    <property type="project" value="InterPro"/>
</dbReference>
<sequence length="414" mass="42340">MLAAVAALQVSTTAAATCATAPYASCGSNAGTTCCPDGYYCQPWDAGFFQCVVPPAQCSQQFTNTDFYGEDIKTVYGIQPAECCTQCAQTAGCTAYTFVNSNPGSPACYLKKGSSDKRVAVGAVSGIVNGNTPSPTTVAPTPAPTPAPAPAPTPSPSSCATAPYASCGSNAGTTCCPTGYYCQPWDAGFFQCVVPPAQCSQQFTNTDFYGEDIKTVYGIQPAECCTQCAQTAGCTAYTFVNSNPGSPACYLKKGSSDKRVAVGAVSGIVNGNTPSPTTVAPTPAPTPTLTLGPTPAPTPSTSCSTPAFGSCGNSAGTTCCPSGYYCQPWNNDYYQCIAPPAQCSRQLTDTDYYGNDIKSVSVSLPTLCCEECAKTAGCKAYTYINNNPGAPVCYLKSAAGTPVRLVGAVAGQLN</sequence>
<reference evidence="7" key="3">
    <citation type="submission" date="2015-02" db="UniProtKB">
        <authorList>
            <consortium name="EnsemblProtists"/>
        </authorList>
    </citation>
    <scope>IDENTIFICATION</scope>
    <source>
        <strain evidence="7">DAOM BR144</strain>
    </source>
</reference>
<dbReference type="PANTHER" id="PTHR33946:SF4">
    <property type="entry name" value="COAGULATION FACTOR XI"/>
    <property type="match status" value="1"/>
</dbReference>
<dbReference type="InterPro" id="IPR003609">
    <property type="entry name" value="Pan_app"/>
</dbReference>
<dbReference type="GO" id="GO:0005975">
    <property type="term" value="P:carbohydrate metabolic process"/>
    <property type="evidence" value="ECO:0007669"/>
    <property type="project" value="InterPro"/>
</dbReference>
<dbReference type="OMA" id="ECCTQCA"/>
<dbReference type="CDD" id="cd01100">
    <property type="entry name" value="APPLE_Factor_XI_like"/>
    <property type="match status" value="3"/>
</dbReference>
<dbReference type="GO" id="GO:0006508">
    <property type="term" value="P:proteolysis"/>
    <property type="evidence" value="ECO:0007669"/>
    <property type="project" value="InterPro"/>
</dbReference>
<dbReference type="PROSITE" id="PS50948">
    <property type="entry name" value="PAN"/>
    <property type="match status" value="3"/>
</dbReference>
<dbReference type="InterPro" id="IPR000254">
    <property type="entry name" value="CBD"/>
</dbReference>
<evidence type="ECO:0000313" key="8">
    <source>
        <dbReference type="Proteomes" id="UP000019132"/>
    </source>
</evidence>
<feature type="domain" description="Apple" evidence="6">
    <location>
        <begin position="199"/>
        <end position="275"/>
    </location>
</feature>
<evidence type="ECO:0000259" key="6">
    <source>
        <dbReference type="PROSITE" id="PS50948"/>
    </source>
</evidence>
<dbReference type="VEuPathDB" id="FungiDB:PYU1_G006999"/>
<evidence type="ECO:0000256" key="4">
    <source>
        <dbReference type="SAM" id="MobiDB-lite"/>
    </source>
</evidence>
<feature type="domain" description="Apple" evidence="6">
    <location>
        <begin position="343"/>
        <end position="414"/>
    </location>
</feature>
<evidence type="ECO:0000256" key="3">
    <source>
        <dbReference type="ARBA" id="ARBA00023157"/>
    </source>
</evidence>
<feature type="compositionally biased region" description="Pro residues" evidence="4">
    <location>
        <begin position="141"/>
        <end position="152"/>
    </location>
</feature>